<dbReference type="SUPFAM" id="SSF89447">
    <property type="entry name" value="AbrB/MazE/MraZ-like"/>
    <property type="match status" value="1"/>
</dbReference>
<evidence type="ECO:0000313" key="2">
    <source>
        <dbReference type="EMBL" id="PCJ40465.1"/>
    </source>
</evidence>
<protein>
    <submittedName>
        <fullName evidence="2">AbrB family transcriptional regulator</fullName>
    </submittedName>
</protein>
<dbReference type="InterPro" id="IPR007159">
    <property type="entry name" value="SpoVT-AbrB_dom"/>
</dbReference>
<accession>A0A2A5CA61</accession>
<dbReference type="GO" id="GO:0003677">
    <property type="term" value="F:DNA binding"/>
    <property type="evidence" value="ECO:0007669"/>
    <property type="project" value="InterPro"/>
</dbReference>
<evidence type="ECO:0000259" key="1">
    <source>
        <dbReference type="SMART" id="SM00966"/>
    </source>
</evidence>
<evidence type="ECO:0000313" key="3">
    <source>
        <dbReference type="Proteomes" id="UP000228987"/>
    </source>
</evidence>
<dbReference type="Pfam" id="PF04014">
    <property type="entry name" value="MazE_antitoxin"/>
    <property type="match status" value="1"/>
</dbReference>
<proteinExistence type="predicted"/>
<sequence>MANLVKIGNSQGVRIPKALIQQASLEGKELSFEIVGDGLLISPSKHARSGWKEKIEALLALKGNEPLDQDWLEVPLDTDEELEW</sequence>
<dbReference type="SMART" id="SM00966">
    <property type="entry name" value="SpoVT_AbrB"/>
    <property type="match status" value="1"/>
</dbReference>
<dbReference type="EMBL" id="NVWI01000009">
    <property type="protein sequence ID" value="PCJ40465.1"/>
    <property type="molecule type" value="Genomic_DNA"/>
</dbReference>
<feature type="domain" description="SpoVT-AbrB" evidence="1">
    <location>
        <begin position="5"/>
        <end position="49"/>
    </location>
</feature>
<dbReference type="Gene3D" id="2.10.260.10">
    <property type="match status" value="1"/>
</dbReference>
<gene>
    <name evidence="2" type="ORF">COA71_10935</name>
</gene>
<dbReference type="Proteomes" id="UP000228987">
    <property type="component" value="Unassembled WGS sequence"/>
</dbReference>
<reference evidence="3" key="1">
    <citation type="submission" date="2017-08" db="EMBL/GenBank/DDBJ databases">
        <title>A dynamic microbial community with high functional redundancy inhabits the cold, oxic subseafloor aquifer.</title>
        <authorList>
            <person name="Tully B.J."/>
            <person name="Wheat C.G."/>
            <person name="Glazer B.T."/>
            <person name="Huber J.A."/>
        </authorList>
    </citation>
    <scope>NUCLEOTIDE SEQUENCE [LARGE SCALE GENOMIC DNA]</scope>
</reference>
<organism evidence="2 3">
    <name type="scientific">SAR86 cluster bacterium</name>
    <dbReference type="NCBI Taxonomy" id="2030880"/>
    <lineage>
        <taxon>Bacteria</taxon>
        <taxon>Pseudomonadati</taxon>
        <taxon>Pseudomonadota</taxon>
        <taxon>Gammaproteobacteria</taxon>
        <taxon>SAR86 cluster</taxon>
    </lineage>
</organism>
<comment type="caution">
    <text evidence="2">The sequence shown here is derived from an EMBL/GenBank/DDBJ whole genome shotgun (WGS) entry which is preliminary data.</text>
</comment>
<dbReference type="InterPro" id="IPR037914">
    <property type="entry name" value="SpoVT-AbrB_sf"/>
</dbReference>
<dbReference type="AlphaFoldDB" id="A0A2A5CA61"/>
<name>A0A2A5CA61_9GAMM</name>